<name>A0A4R7UTJ8_9PSED</name>
<organism evidence="1 2">
    <name type="scientific">Pseudomonas helmanticensis</name>
    <dbReference type="NCBI Taxonomy" id="1471381"/>
    <lineage>
        <taxon>Bacteria</taxon>
        <taxon>Pseudomonadati</taxon>
        <taxon>Pseudomonadota</taxon>
        <taxon>Gammaproteobacteria</taxon>
        <taxon>Pseudomonadales</taxon>
        <taxon>Pseudomonadaceae</taxon>
        <taxon>Pseudomonas</taxon>
    </lineage>
</organism>
<dbReference type="EMBL" id="SOCQ01000021">
    <property type="protein sequence ID" value="TDV39959.1"/>
    <property type="molecule type" value="Genomic_DNA"/>
</dbReference>
<evidence type="ECO:0008006" key="3">
    <source>
        <dbReference type="Google" id="ProtNLM"/>
    </source>
</evidence>
<dbReference type="Proteomes" id="UP000295804">
    <property type="component" value="Unassembled WGS sequence"/>
</dbReference>
<evidence type="ECO:0000313" key="1">
    <source>
        <dbReference type="EMBL" id="TDV39959.1"/>
    </source>
</evidence>
<reference evidence="1 2" key="1">
    <citation type="submission" date="2019-03" db="EMBL/GenBank/DDBJ databases">
        <title>Genomic analyses of the natural microbiome of Caenorhabditis elegans.</title>
        <authorList>
            <person name="Samuel B."/>
        </authorList>
    </citation>
    <scope>NUCLEOTIDE SEQUENCE [LARGE SCALE GENOMIC DNA]</scope>
    <source>
        <strain evidence="1 2">BIGb0525</strain>
    </source>
</reference>
<dbReference type="AlphaFoldDB" id="A0A4R7UTJ8"/>
<dbReference type="RefSeq" id="WP_134177904.1">
    <property type="nucleotide sequence ID" value="NZ_JBIUWL010000015.1"/>
</dbReference>
<comment type="caution">
    <text evidence="1">The sequence shown here is derived from an EMBL/GenBank/DDBJ whole genome shotgun (WGS) entry which is preliminary data.</text>
</comment>
<sequence length="191" mass="21232">MQVYDDPGLKVEVNVDISDIGTSLSQVLNDAIRFTIKSEKGHVIQFKCRTLKWLDGPEKGSYDSDIPGYSASPTDLQWSVDVVQGQTVSPYYDDGGVCKRGGGVTVIADQPGVDQTMNFHFQTEQAYPTKDLFCAASIIIDNNRVTHVVAWTRTGTEENTYYRTVVKTLTFLSLPWRTVLIRDGFTVPALT</sequence>
<evidence type="ECO:0000313" key="2">
    <source>
        <dbReference type="Proteomes" id="UP000295804"/>
    </source>
</evidence>
<accession>A0A4R7UTJ8</accession>
<protein>
    <recommendedName>
        <fullName evidence="3">Inclusion body protein</fullName>
    </recommendedName>
</protein>
<gene>
    <name evidence="1" type="ORF">EDF87_121110</name>
</gene>
<proteinExistence type="predicted"/>